<dbReference type="SMART" id="SM00448">
    <property type="entry name" value="REC"/>
    <property type="match status" value="1"/>
</dbReference>
<dbReference type="Gene3D" id="3.40.50.2300">
    <property type="match status" value="1"/>
</dbReference>
<evidence type="ECO:0000313" key="7">
    <source>
        <dbReference type="Proteomes" id="UP001478133"/>
    </source>
</evidence>
<dbReference type="Pfam" id="PF04397">
    <property type="entry name" value="LytTR"/>
    <property type="match status" value="1"/>
</dbReference>
<feature type="domain" description="HTH LytTR-type" evidence="5">
    <location>
        <begin position="129"/>
        <end position="202"/>
    </location>
</feature>
<dbReference type="InterPro" id="IPR001789">
    <property type="entry name" value="Sig_transdc_resp-reg_receiver"/>
</dbReference>
<comment type="function">
    <text evidence="2">May play the central regulatory role in sporulation. It may be an element of the effector pathway responsible for the activation of sporulation genes in response to nutritional stress. Spo0A may act in concert with spo0H (a sigma factor) to control the expression of some genes that are critical to the sporulation process.</text>
</comment>
<dbReference type="InterPro" id="IPR046947">
    <property type="entry name" value="LytR-like"/>
</dbReference>
<evidence type="ECO:0000313" key="6">
    <source>
        <dbReference type="EMBL" id="MEQ2565181.1"/>
    </source>
</evidence>
<keyword evidence="7" id="KW-1185">Reference proteome</keyword>
<reference evidence="6 7" key="1">
    <citation type="submission" date="2024-03" db="EMBL/GenBank/DDBJ databases">
        <title>Human intestinal bacterial collection.</title>
        <authorList>
            <person name="Pauvert C."/>
            <person name="Hitch T.C.A."/>
            <person name="Clavel T."/>
        </authorList>
    </citation>
    <scope>NUCLEOTIDE SEQUENCE [LARGE SCALE GENOMIC DNA]</scope>
    <source>
        <strain evidence="6 7">CLA-AP-H18</strain>
    </source>
</reference>
<name>A0ABV1HS94_9FIRM</name>
<comment type="caution">
    <text evidence="6">The sequence shown here is derived from an EMBL/GenBank/DDBJ whole genome shotgun (WGS) entry which is preliminary data.</text>
</comment>
<gene>
    <name evidence="6" type="ORF">ABFO16_02895</name>
</gene>
<dbReference type="PROSITE" id="PS50930">
    <property type="entry name" value="HTH_LYTTR"/>
    <property type="match status" value="1"/>
</dbReference>
<dbReference type="InterPro" id="IPR007492">
    <property type="entry name" value="LytTR_DNA-bd_dom"/>
</dbReference>
<feature type="domain" description="Response regulatory" evidence="4">
    <location>
        <begin position="2"/>
        <end position="119"/>
    </location>
</feature>
<feature type="modified residue" description="4-aspartylphosphate" evidence="3">
    <location>
        <position position="56"/>
    </location>
</feature>
<evidence type="ECO:0000259" key="4">
    <source>
        <dbReference type="PROSITE" id="PS50110"/>
    </source>
</evidence>
<dbReference type="PANTHER" id="PTHR37299">
    <property type="entry name" value="TRANSCRIPTIONAL REGULATOR-RELATED"/>
    <property type="match status" value="1"/>
</dbReference>
<evidence type="ECO:0000256" key="2">
    <source>
        <dbReference type="ARBA" id="ARBA00024867"/>
    </source>
</evidence>
<evidence type="ECO:0000256" key="1">
    <source>
        <dbReference type="ARBA" id="ARBA00018672"/>
    </source>
</evidence>
<accession>A0ABV1HS94</accession>
<dbReference type="EMBL" id="JBBMFI010000006">
    <property type="protein sequence ID" value="MEQ2565181.1"/>
    <property type="molecule type" value="Genomic_DNA"/>
</dbReference>
<dbReference type="SMART" id="SM00850">
    <property type="entry name" value="LytTR"/>
    <property type="match status" value="1"/>
</dbReference>
<dbReference type="Proteomes" id="UP001478133">
    <property type="component" value="Unassembled WGS sequence"/>
</dbReference>
<dbReference type="GO" id="GO:0003677">
    <property type="term" value="F:DNA binding"/>
    <property type="evidence" value="ECO:0007669"/>
    <property type="project" value="UniProtKB-KW"/>
</dbReference>
<dbReference type="PANTHER" id="PTHR37299:SF1">
    <property type="entry name" value="STAGE 0 SPORULATION PROTEIN A HOMOLOG"/>
    <property type="match status" value="1"/>
</dbReference>
<dbReference type="InterPro" id="IPR011006">
    <property type="entry name" value="CheY-like_superfamily"/>
</dbReference>
<dbReference type="Pfam" id="PF00072">
    <property type="entry name" value="Response_reg"/>
    <property type="match status" value="1"/>
</dbReference>
<evidence type="ECO:0000256" key="3">
    <source>
        <dbReference type="PROSITE-ProRule" id="PRU00169"/>
    </source>
</evidence>
<sequence length="242" mass="28219">MKIAIIDDEKYQFDILKDTCTEYGNNNNIKIDTDYYEDGNVFLNHLNNNYSICFIDIYMSAINGIDLAKKLREINKDIVIVFVTTSSDFMAEAFSVHAFHYITKPYEKEKIFQVLTDSIAILPDVSHYIQIVCDKKNIKLKIKDLVSCESDAHYLLLTTSDNAELRVRMTLNKFIEETKNYEELIQINRGIIINIDYLDKIDNSNCHLTNGTVFPIKVREKKSIENKINQYIFCKLRKQSNI</sequence>
<dbReference type="Gene3D" id="2.40.50.1020">
    <property type="entry name" value="LytTr DNA-binding domain"/>
    <property type="match status" value="1"/>
</dbReference>
<protein>
    <recommendedName>
        <fullName evidence="1">Stage 0 sporulation protein A homolog</fullName>
    </recommendedName>
</protein>
<organism evidence="6 7">
    <name type="scientific">Ruminococcoides intestinihominis</name>
    <dbReference type="NCBI Taxonomy" id="3133161"/>
    <lineage>
        <taxon>Bacteria</taxon>
        <taxon>Bacillati</taxon>
        <taxon>Bacillota</taxon>
        <taxon>Clostridia</taxon>
        <taxon>Eubacteriales</taxon>
        <taxon>Oscillospiraceae</taxon>
        <taxon>Ruminococcoides</taxon>
    </lineage>
</organism>
<keyword evidence="3" id="KW-0597">Phosphoprotein</keyword>
<keyword evidence="6" id="KW-0238">DNA-binding</keyword>
<dbReference type="PROSITE" id="PS50110">
    <property type="entry name" value="RESPONSE_REGULATORY"/>
    <property type="match status" value="1"/>
</dbReference>
<dbReference type="RefSeq" id="WP_294669724.1">
    <property type="nucleotide sequence ID" value="NZ_JBBMEY010000015.1"/>
</dbReference>
<proteinExistence type="predicted"/>
<dbReference type="SUPFAM" id="SSF52172">
    <property type="entry name" value="CheY-like"/>
    <property type="match status" value="1"/>
</dbReference>
<evidence type="ECO:0000259" key="5">
    <source>
        <dbReference type="PROSITE" id="PS50930"/>
    </source>
</evidence>